<evidence type="ECO:0000256" key="6">
    <source>
        <dbReference type="ARBA" id="ARBA00029466"/>
    </source>
</evidence>
<evidence type="ECO:0000313" key="9">
    <source>
        <dbReference type="Proteomes" id="UP000825008"/>
    </source>
</evidence>
<evidence type="ECO:0000256" key="2">
    <source>
        <dbReference type="ARBA" id="ARBA00022759"/>
    </source>
</evidence>
<dbReference type="Proteomes" id="UP000825008">
    <property type="component" value="Chromosome"/>
</dbReference>
<dbReference type="Gene3D" id="3.40.960.10">
    <property type="entry name" value="VSR Endonuclease"/>
    <property type="match status" value="1"/>
</dbReference>
<gene>
    <name evidence="8" type="ORF">K3U94_03480</name>
</gene>
<keyword evidence="2 8" id="KW-0255">Endonuclease</keyword>
<evidence type="ECO:0000256" key="4">
    <source>
        <dbReference type="ARBA" id="ARBA00022801"/>
    </source>
</evidence>
<feature type="region of interest" description="Disordered" evidence="7">
    <location>
        <begin position="1"/>
        <end position="28"/>
    </location>
</feature>
<dbReference type="InterPro" id="IPR011335">
    <property type="entry name" value="Restrct_endonuc-II-like"/>
</dbReference>
<dbReference type="Pfam" id="PF03852">
    <property type="entry name" value="Vsr"/>
    <property type="match status" value="1"/>
</dbReference>
<keyword evidence="5" id="KW-0234">DNA repair</keyword>
<sequence length="151" mass="17335">MSEADHVGAPENAQAQGYVTPPGRSRNMAAIRRRDTKPESMVRSRLHRRGYRFLKDHPVRVEGRLIRPDIVFTKRRVAVFVDGCFWHSCPQHSRRPRVNDDYWLPKLEGNAARDRAQTGVLRAAGWTVLRFWEHEDLDAIIADIESALGPP</sequence>
<evidence type="ECO:0000256" key="7">
    <source>
        <dbReference type="SAM" id="MobiDB-lite"/>
    </source>
</evidence>
<dbReference type="GO" id="GO:0004519">
    <property type="term" value="F:endonuclease activity"/>
    <property type="evidence" value="ECO:0007669"/>
    <property type="project" value="UniProtKB-KW"/>
</dbReference>
<dbReference type="InterPro" id="IPR004603">
    <property type="entry name" value="DNA_mismatch_endonuc_vsr"/>
</dbReference>
<dbReference type="GO" id="GO:0006298">
    <property type="term" value="P:mismatch repair"/>
    <property type="evidence" value="ECO:0007669"/>
    <property type="project" value="InterPro"/>
</dbReference>
<dbReference type="SUPFAM" id="SSF52980">
    <property type="entry name" value="Restriction endonuclease-like"/>
    <property type="match status" value="1"/>
</dbReference>
<evidence type="ECO:0000256" key="3">
    <source>
        <dbReference type="ARBA" id="ARBA00022763"/>
    </source>
</evidence>
<keyword evidence="1" id="KW-0540">Nuclease</keyword>
<proteinExistence type="inferred from homology"/>
<reference evidence="8" key="1">
    <citation type="submission" date="2021-08" db="EMBL/GenBank/DDBJ databases">
        <title>Whole genome sequencing of non-tuberculosis mycobacteria type-strains.</title>
        <authorList>
            <person name="Igarashi Y."/>
            <person name="Osugi A."/>
            <person name="Mitarai S."/>
        </authorList>
    </citation>
    <scope>NUCLEOTIDE SEQUENCE</scope>
    <source>
        <strain evidence="8">JCM 30995</strain>
    </source>
</reference>
<evidence type="ECO:0000256" key="1">
    <source>
        <dbReference type="ARBA" id="ARBA00022722"/>
    </source>
</evidence>
<dbReference type="RefSeq" id="WP_220695585.1">
    <property type="nucleotide sequence ID" value="NZ_CP080997.1"/>
</dbReference>
<dbReference type="NCBIfam" id="TIGR00632">
    <property type="entry name" value="vsr"/>
    <property type="match status" value="1"/>
</dbReference>
<accession>A0A9X7ZEZ1</accession>
<dbReference type="KEGG" id="mher:K3U94_03480"/>
<dbReference type="CDD" id="cd00221">
    <property type="entry name" value="Vsr"/>
    <property type="match status" value="1"/>
</dbReference>
<dbReference type="GO" id="GO:0016787">
    <property type="term" value="F:hydrolase activity"/>
    <property type="evidence" value="ECO:0007669"/>
    <property type="project" value="UniProtKB-KW"/>
</dbReference>
<comment type="similarity">
    <text evidence="6">Belongs to the Vsr family.</text>
</comment>
<name>A0A9X7ZEZ1_9MYCO</name>
<keyword evidence="3" id="KW-0227">DNA damage</keyword>
<dbReference type="REBASE" id="508890">
    <property type="entry name" value="V.Mhi30995ORF3485P"/>
</dbReference>
<organism evidence="8 9">
    <name type="scientific">Mycolicibacter heraklionensis</name>
    <dbReference type="NCBI Taxonomy" id="512402"/>
    <lineage>
        <taxon>Bacteria</taxon>
        <taxon>Bacillati</taxon>
        <taxon>Actinomycetota</taxon>
        <taxon>Actinomycetes</taxon>
        <taxon>Mycobacteriales</taxon>
        <taxon>Mycobacteriaceae</taxon>
        <taxon>Mycolicibacter</taxon>
    </lineage>
</organism>
<evidence type="ECO:0000313" key="8">
    <source>
        <dbReference type="EMBL" id="QZA08391.1"/>
    </source>
</evidence>
<keyword evidence="4" id="KW-0378">Hydrolase</keyword>
<dbReference type="EMBL" id="CP080997">
    <property type="protein sequence ID" value="QZA08391.1"/>
    <property type="molecule type" value="Genomic_DNA"/>
</dbReference>
<dbReference type="AlphaFoldDB" id="A0A9X7ZEZ1"/>
<evidence type="ECO:0000256" key="5">
    <source>
        <dbReference type="ARBA" id="ARBA00023204"/>
    </source>
</evidence>
<protein>
    <submittedName>
        <fullName evidence="8">Very short patch repair endonuclease</fullName>
    </submittedName>
</protein>